<evidence type="ECO:0008006" key="4">
    <source>
        <dbReference type="Google" id="ProtNLM"/>
    </source>
</evidence>
<dbReference type="GeneID" id="99669022"/>
<feature type="transmembrane region" description="Helical" evidence="1">
    <location>
        <begin position="104"/>
        <end position="134"/>
    </location>
</feature>
<reference evidence="2 3" key="1">
    <citation type="submission" date="2014-02" db="EMBL/GenBank/DDBJ databases">
        <authorList>
            <person name="Sears C."/>
            <person name="Carroll K."/>
            <person name="Sack B.R."/>
            <person name="Qadri F."/>
            <person name="Myers L.L."/>
            <person name="Chung G.-T."/>
            <person name="Escheverria P."/>
            <person name="Fraser C.M."/>
            <person name="Sadzewicz L."/>
            <person name="Shefchek K.A."/>
            <person name="Tallon L."/>
            <person name="Das S.P."/>
            <person name="Daugherty S."/>
            <person name="Mongodin E.F."/>
        </authorList>
    </citation>
    <scope>NUCLEOTIDE SEQUENCE [LARGE SCALE GENOMIC DNA]</scope>
    <source>
        <strain evidence="3">3998T(B)3</strain>
    </source>
</reference>
<keyword evidence="1" id="KW-1133">Transmembrane helix</keyword>
<evidence type="ECO:0000313" key="3">
    <source>
        <dbReference type="Proteomes" id="UP000020773"/>
    </source>
</evidence>
<name>A0A015V942_BACFG</name>
<sequence length="192" mass="22184">MTWIILQFVFLAMPVVLPALLYRSRRCFMARFYDKMVWSEKARRLYAHVLLIVLLLFHYVYTSGHPGEFGIVPSTIVCAAWASFRRADRWMRGLLDRPKRFVWFALLALVIGFVPHLYTMAVTIAFVLLAALFYPSARVMSEKTDIRKFLEWLECPGALADSYHSIITRGCHDNADNGNLKLSAHYESSKTE</sequence>
<dbReference type="EMBL" id="JGDB01000027">
    <property type="protein sequence ID" value="EXY91861.1"/>
    <property type="molecule type" value="Genomic_DNA"/>
</dbReference>
<keyword evidence="1" id="KW-0812">Transmembrane</keyword>
<dbReference type="RefSeq" id="WP_005777186.1">
    <property type="nucleotide sequence ID" value="NZ_JGDB01000027.1"/>
</dbReference>
<evidence type="ECO:0000313" key="2">
    <source>
        <dbReference type="EMBL" id="EXY91861.1"/>
    </source>
</evidence>
<accession>A0A015V942</accession>
<feature type="transmembrane region" description="Helical" evidence="1">
    <location>
        <begin position="6"/>
        <end position="24"/>
    </location>
</feature>
<dbReference type="Proteomes" id="UP000020773">
    <property type="component" value="Unassembled WGS sequence"/>
</dbReference>
<comment type="caution">
    <text evidence="2">The sequence shown here is derived from an EMBL/GenBank/DDBJ whole genome shotgun (WGS) entry which is preliminary data.</text>
</comment>
<dbReference type="PATRIC" id="fig|1339316.3.peg.1302"/>
<gene>
    <name evidence="2" type="ORF">M125_1340</name>
</gene>
<keyword evidence="1" id="KW-0472">Membrane</keyword>
<feature type="transmembrane region" description="Helical" evidence="1">
    <location>
        <begin position="45"/>
        <end position="61"/>
    </location>
</feature>
<protein>
    <recommendedName>
        <fullName evidence="4">Transmembrane protein</fullName>
    </recommendedName>
</protein>
<proteinExistence type="predicted"/>
<evidence type="ECO:0000256" key="1">
    <source>
        <dbReference type="SAM" id="Phobius"/>
    </source>
</evidence>
<dbReference type="AlphaFoldDB" id="A0A015V942"/>
<organism evidence="2 3">
    <name type="scientific">Bacteroides fragilis str. 3998T(B)3</name>
    <dbReference type="NCBI Taxonomy" id="1339316"/>
    <lineage>
        <taxon>Bacteria</taxon>
        <taxon>Pseudomonadati</taxon>
        <taxon>Bacteroidota</taxon>
        <taxon>Bacteroidia</taxon>
        <taxon>Bacteroidales</taxon>
        <taxon>Bacteroidaceae</taxon>
        <taxon>Bacteroides</taxon>
    </lineage>
</organism>